<proteinExistence type="predicted"/>
<sequence length="153" mass="15820">MRPRSRAQGLGALAALVVLVLLALLAASVVRLSVGAQAGTAQEVQGARAQAAVRAGIDWGLYMLLKAGWSGCSAAAPQSQTLDLRSETGFRVTVSCTGTIYNEGETVPGTAATVRVYQLRAVACNGDAANCPDNVAAQGAQYVERQREVTVSN</sequence>
<evidence type="ECO:0000313" key="1">
    <source>
        <dbReference type="EMBL" id="MBH9579602.1"/>
    </source>
</evidence>
<dbReference type="EMBL" id="JAEDAK010000026">
    <property type="protein sequence ID" value="MBH9579602.1"/>
    <property type="molecule type" value="Genomic_DNA"/>
</dbReference>
<dbReference type="RefSeq" id="WP_198113550.1">
    <property type="nucleotide sequence ID" value="NZ_JAEDAK010000026.1"/>
</dbReference>
<accession>A0A931NG75</accession>
<dbReference type="AlphaFoldDB" id="A0A931NG75"/>
<protein>
    <submittedName>
        <fullName evidence="1">MSHA biogenesis protein MshP</fullName>
    </submittedName>
</protein>
<dbReference type="Proteomes" id="UP000613266">
    <property type="component" value="Unassembled WGS sequence"/>
</dbReference>
<evidence type="ECO:0000313" key="2">
    <source>
        <dbReference type="Proteomes" id="UP000613266"/>
    </source>
</evidence>
<keyword evidence="2" id="KW-1185">Reference proteome</keyword>
<name>A0A931NG75_9BURK</name>
<organism evidence="1 2">
    <name type="scientific">Inhella proteolytica</name>
    <dbReference type="NCBI Taxonomy" id="2795029"/>
    <lineage>
        <taxon>Bacteria</taxon>
        <taxon>Pseudomonadati</taxon>
        <taxon>Pseudomonadota</taxon>
        <taxon>Betaproteobacteria</taxon>
        <taxon>Burkholderiales</taxon>
        <taxon>Sphaerotilaceae</taxon>
        <taxon>Inhella</taxon>
    </lineage>
</organism>
<comment type="caution">
    <text evidence="1">The sequence shown here is derived from an EMBL/GenBank/DDBJ whole genome shotgun (WGS) entry which is preliminary data.</text>
</comment>
<reference evidence="1" key="1">
    <citation type="submission" date="2020-12" db="EMBL/GenBank/DDBJ databases">
        <title>The genome sequence of Inhella sp. 1Y17.</title>
        <authorList>
            <person name="Liu Y."/>
        </authorList>
    </citation>
    <scope>NUCLEOTIDE SEQUENCE</scope>
    <source>
        <strain evidence="1">1Y17</strain>
    </source>
</reference>
<gene>
    <name evidence="1" type="ORF">I7X39_22130</name>
</gene>